<sequence length="433" mass="48272">MLLFSPSTELDAGVFLKEERTKFRELRNLLNVAQSSLRKLLETPTSAQDQVLQRQNADDWYQLQQSAGETLKNDSRDIEVFVWWLASLAYKKDDLSLFNKGLGDFLFALKQLGESIHPRLPEKKVAKLDATEAAQKHCDNQTKPLEQLTGDSPNSGLLNVPLMHYPLLDEYTFGDYLLAQKDGSLEAKKAEFAATLQSRKGELSERFNLLSEIESKLKDVDLFINGYRNKHGLALLGFRFIRDTIKQIKLMYQYFFPDVEQQESAITEEVQSAEPVVATPNETAKSAPQATYQAPQAAVVATQPVVAKAVYTREHALEELNRIAVFFKKTEPHSPIPYLLARAIRWGNMSFSDLMGELIAKDSPALAEISKLTGVDNDLGELLSEESIAVSNPTPAVVEPVVPEPVQPVQTNVEPEPEVKPATDSSATSGPLW</sequence>
<name>A0A8I0T247_9GAMM</name>
<dbReference type="Pfam" id="PF06812">
    <property type="entry name" value="ImpA_N"/>
    <property type="match status" value="1"/>
</dbReference>
<dbReference type="EMBL" id="AQHF01000017">
    <property type="protein sequence ID" value="MBE0344700.1"/>
    <property type="molecule type" value="Genomic_DNA"/>
</dbReference>
<dbReference type="Proteomes" id="UP000660708">
    <property type="component" value="Unassembled WGS sequence"/>
</dbReference>
<comment type="caution">
    <text evidence="3">The sequence shown here is derived from an EMBL/GenBank/DDBJ whole genome shotgun (WGS) entry which is preliminary data.</text>
</comment>
<organism evidence="3 4">
    <name type="scientific">Pseudoalteromonas peptidolytica F12-50-A1</name>
    <dbReference type="NCBI Taxonomy" id="1315280"/>
    <lineage>
        <taxon>Bacteria</taxon>
        <taxon>Pseudomonadati</taxon>
        <taxon>Pseudomonadota</taxon>
        <taxon>Gammaproteobacteria</taxon>
        <taxon>Alteromonadales</taxon>
        <taxon>Pseudoalteromonadaceae</taxon>
        <taxon>Pseudoalteromonas</taxon>
    </lineage>
</organism>
<keyword evidence="4" id="KW-1185">Reference proteome</keyword>
<dbReference type="InterPro" id="IPR017740">
    <property type="entry name" value="TssA-like"/>
</dbReference>
<accession>A0A8I0T247</accession>
<dbReference type="AlphaFoldDB" id="A0A8I0T247"/>
<feature type="compositionally biased region" description="Polar residues" evidence="1">
    <location>
        <begin position="423"/>
        <end position="433"/>
    </location>
</feature>
<evidence type="ECO:0000256" key="1">
    <source>
        <dbReference type="SAM" id="MobiDB-lite"/>
    </source>
</evidence>
<evidence type="ECO:0000313" key="4">
    <source>
        <dbReference type="Proteomes" id="UP000660708"/>
    </source>
</evidence>
<reference evidence="3 4" key="1">
    <citation type="submission" date="2015-06" db="EMBL/GenBank/DDBJ databases">
        <title>Genome sequence of Pseudoalteromonas peptidolytica.</title>
        <authorList>
            <person name="Xie B.-B."/>
            <person name="Rong J.-C."/>
            <person name="Qin Q.-L."/>
            <person name="Zhang Y.-Z."/>
        </authorList>
    </citation>
    <scope>NUCLEOTIDE SEQUENCE [LARGE SCALE GENOMIC DNA]</scope>
    <source>
        <strain evidence="3 4">F12-50-A1</strain>
    </source>
</reference>
<feature type="domain" description="ImpA N-terminal" evidence="2">
    <location>
        <begin position="11"/>
        <end position="124"/>
    </location>
</feature>
<dbReference type="InterPro" id="IPR010657">
    <property type="entry name" value="ImpA_N"/>
</dbReference>
<dbReference type="RefSeq" id="WP_147388954.1">
    <property type="nucleotide sequence ID" value="NZ_AQHF01000017.1"/>
</dbReference>
<gene>
    <name evidence="3" type="primary">impA</name>
    <name evidence="3" type="ORF">PPEP_a2339</name>
</gene>
<dbReference type="PANTHER" id="PTHR37951">
    <property type="entry name" value="CYTOPLASMIC PROTEIN-RELATED"/>
    <property type="match status" value="1"/>
</dbReference>
<evidence type="ECO:0000313" key="3">
    <source>
        <dbReference type="EMBL" id="MBE0344700.1"/>
    </source>
</evidence>
<evidence type="ECO:0000259" key="2">
    <source>
        <dbReference type="Pfam" id="PF06812"/>
    </source>
</evidence>
<protein>
    <submittedName>
        <fullName evidence="3">Type VI secretion system protein ImpA</fullName>
    </submittedName>
</protein>
<dbReference type="PANTHER" id="PTHR37951:SF1">
    <property type="entry name" value="TYPE VI SECRETION SYSTEM COMPONENT TSSA1"/>
    <property type="match status" value="1"/>
</dbReference>
<feature type="region of interest" description="Disordered" evidence="1">
    <location>
        <begin position="395"/>
        <end position="433"/>
    </location>
</feature>
<proteinExistence type="predicted"/>